<dbReference type="InterPro" id="IPR050351">
    <property type="entry name" value="BphY/WalK/GraS-like"/>
</dbReference>
<dbReference type="PROSITE" id="PS50109">
    <property type="entry name" value="HIS_KIN"/>
    <property type="match status" value="1"/>
</dbReference>
<keyword evidence="4" id="KW-0597">Phosphoprotein</keyword>
<evidence type="ECO:0000313" key="9">
    <source>
        <dbReference type="EMBL" id="PEG31681.1"/>
    </source>
</evidence>
<keyword evidence="10" id="KW-1185">Reference proteome</keyword>
<protein>
    <recommendedName>
        <fullName evidence="3">histidine kinase</fullName>
        <ecNumber evidence="3">2.7.13.3</ecNumber>
    </recommendedName>
</protein>
<feature type="domain" description="Histidine kinase" evidence="8">
    <location>
        <begin position="1"/>
        <end position="163"/>
    </location>
</feature>
<comment type="subcellular location">
    <subcellularLocation>
        <location evidence="2">Membrane</location>
    </subcellularLocation>
</comment>
<dbReference type="EMBL" id="PDCJ01000001">
    <property type="protein sequence ID" value="PEG31681.1"/>
    <property type="molecule type" value="Genomic_DNA"/>
</dbReference>
<evidence type="ECO:0000256" key="3">
    <source>
        <dbReference type="ARBA" id="ARBA00012438"/>
    </source>
</evidence>
<dbReference type="GO" id="GO:0016036">
    <property type="term" value="P:cellular response to phosphate starvation"/>
    <property type="evidence" value="ECO:0007669"/>
    <property type="project" value="TreeGrafter"/>
</dbReference>
<evidence type="ECO:0000259" key="8">
    <source>
        <dbReference type="PROSITE" id="PS50109"/>
    </source>
</evidence>
<evidence type="ECO:0000256" key="2">
    <source>
        <dbReference type="ARBA" id="ARBA00004370"/>
    </source>
</evidence>
<evidence type="ECO:0000256" key="7">
    <source>
        <dbReference type="ARBA" id="ARBA00023012"/>
    </source>
</evidence>
<dbReference type="AlphaFoldDB" id="A0A2A7MK15"/>
<dbReference type="SUPFAM" id="SSF55874">
    <property type="entry name" value="ATPase domain of HSP90 chaperone/DNA topoisomerase II/histidine kinase"/>
    <property type="match status" value="1"/>
</dbReference>
<organism evidence="9 10">
    <name type="scientific">Clostridium neonatale</name>
    <dbReference type="NCBI Taxonomy" id="137838"/>
    <lineage>
        <taxon>Bacteria</taxon>
        <taxon>Bacillati</taxon>
        <taxon>Bacillota</taxon>
        <taxon>Clostridia</taxon>
        <taxon>Eubacteriales</taxon>
        <taxon>Clostridiaceae</taxon>
        <taxon>Clostridium</taxon>
    </lineage>
</organism>
<keyword evidence="7" id="KW-0902">Two-component regulatory system</keyword>
<dbReference type="PANTHER" id="PTHR45453:SF1">
    <property type="entry name" value="PHOSPHATE REGULON SENSOR PROTEIN PHOR"/>
    <property type="match status" value="1"/>
</dbReference>
<dbReference type="Gene3D" id="3.30.565.10">
    <property type="entry name" value="Histidine kinase-like ATPase, C-terminal domain"/>
    <property type="match status" value="1"/>
</dbReference>
<comment type="caution">
    <text evidence="9">The sequence shown here is derived from an EMBL/GenBank/DDBJ whole genome shotgun (WGS) entry which is preliminary data.</text>
</comment>
<evidence type="ECO:0000256" key="6">
    <source>
        <dbReference type="ARBA" id="ARBA00022777"/>
    </source>
</evidence>
<keyword evidence="5" id="KW-0808">Transferase</keyword>
<dbReference type="Pfam" id="PF02518">
    <property type="entry name" value="HATPase_c"/>
    <property type="match status" value="1"/>
</dbReference>
<evidence type="ECO:0000313" key="10">
    <source>
        <dbReference type="Proteomes" id="UP000220840"/>
    </source>
</evidence>
<comment type="catalytic activity">
    <reaction evidence="1">
        <text>ATP + protein L-histidine = ADP + protein N-phospho-L-histidine.</text>
        <dbReference type="EC" id="2.7.13.3"/>
    </reaction>
</comment>
<dbReference type="OrthoDB" id="9792991at2"/>
<keyword evidence="6 9" id="KW-0418">Kinase</keyword>
<name>A0A2A7MK15_9CLOT</name>
<proteinExistence type="predicted"/>
<dbReference type="Proteomes" id="UP000220840">
    <property type="component" value="Unassembled WGS sequence"/>
</dbReference>
<accession>A0A2A7MK15</accession>
<dbReference type="GO" id="GO:0000155">
    <property type="term" value="F:phosphorelay sensor kinase activity"/>
    <property type="evidence" value="ECO:0007669"/>
    <property type="project" value="TreeGrafter"/>
</dbReference>
<gene>
    <name evidence="9" type="ORF">CQ394_08290</name>
</gene>
<dbReference type="InterPro" id="IPR005467">
    <property type="entry name" value="His_kinase_dom"/>
</dbReference>
<reference evidence="9 10" key="1">
    <citation type="submission" date="2017-10" db="EMBL/GenBank/DDBJ databases">
        <title>Effective Description of Clostridium neonatale sp. nov. linked to necrotizing enterocolitis in neonates and a clarification of species assignable to the genus Clostridium (Prazmowski 1880) emend. Lawson and Rainey 2016.</title>
        <authorList>
            <person name="Bernard K."/>
            <person name="Burdz T."/>
            <person name="Wiebe D."/>
            <person name="Balcewich B."/>
            <person name="Alfa M."/>
            <person name="Bernier A.-M."/>
        </authorList>
    </citation>
    <scope>NUCLEOTIDE SEQUENCE [LARGE SCALE GENOMIC DNA]</scope>
    <source>
        <strain evidence="9 10">LCDC99A005</strain>
    </source>
</reference>
<sequence>MILLNLYYLEISRLEINLTKINLTNSIANNVVDYVQQFEKKHMEVEFNTEDPIYVLGNEEKINRIIQNLMKNALNYSDGDVVIDIFIKDESIILSFKNPISDSNEINIDNLFDKFYFAEKSRGKSTGLGLSIVKLLTEQMNGKINAFLNENNIDIQIQLNPYINK</sequence>
<evidence type="ECO:0000256" key="4">
    <source>
        <dbReference type="ARBA" id="ARBA00022553"/>
    </source>
</evidence>
<dbReference type="InterPro" id="IPR003594">
    <property type="entry name" value="HATPase_dom"/>
</dbReference>
<dbReference type="STRING" id="137838.GCA_001458595_03127"/>
<dbReference type="EC" id="2.7.13.3" evidence="3"/>
<evidence type="ECO:0000256" key="1">
    <source>
        <dbReference type="ARBA" id="ARBA00000085"/>
    </source>
</evidence>
<dbReference type="PANTHER" id="PTHR45453">
    <property type="entry name" value="PHOSPHATE REGULON SENSOR PROTEIN PHOR"/>
    <property type="match status" value="1"/>
</dbReference>
<dbReference type="GO" id="GO:0005886">
    <property type="term" value="C:plasma membrane"/>
    <property type="evidence" value="ECO:0007669"/>
    <property type="project" value="TreeGrafter"/>
</dbReference>
<dbReference type="SMART" id="SM00387">
    <property type="entry name" value="HATPase_c"/>
    <property type="match status" value="1"/>
</dbReference>
<dbReference type="InterPro" id="IPR036890">
    <property type="entry name" value="HATPase_C_sf"/>
</dbReference>
<dbReference type="GO" id="GO:0004721">
    <property type="term" value="F:phosphoprotein phosphatase activity"/>
    <property type="evidence" value="ECO:0007669"/>
    <property type="project" value="TreeGrafter"/>
</dbReference>
<evidence type="ECO:0000256" key="5">
    <source>
        <dbReference type="ARBA" id="ARBA00022679"/>
    </source>
</evidence>